<name>A0AAN8TUR3_SOLBU</name>
<proteinExistence type="predicted"/>
<comment type="caution">
    <text evidence="2">The sequence shown here is derived from an EMBL/GenBank/DDBJ whole genome shotgun (WGS) entry which is preliminary data.</text>
</comment>
<protein>
    <submittedName>
        <fullName evidence="2">Uncharacterized protein</fullName>
    </submittedName>
</protein>
<dbReference type="EMBL" id="JBANQN010000004">
    <property type="protein sequence ID" value="KAK6791896.1"/>
    <property type="molecule type" value="Genomic_DNA"/>
</dbReference>
<evidence type="ECO:0000313" key="2">
    <source>
        <dbReference type="EMBL" id="KAK6791896.1"/>
    </source>
</evidence>
<keyword evidence="3" id="KW-1185">Reference proteome</keyword>
<organism evidence="2 3">
    <name type="scientific">Solanum bulbocastanum</name>
    <name type="common">Wild potato</name>
    <dbReference type="NCBI Taxonomy" id="147425"/>
    <lineage>
        <taxon>Eukaryota</taxon>
        <taxon>Viridiplantae</taxon>
        <taxon>Streptophyta</taxon>
        <taxon>Embryophyta</taxon>
        <taxon>Tracheophyta</taxon>
        <taxon>Spermatophyta</taxon>
        <taxon>Magnoliopsida</taxon>
        <taxon>eudicotyledons</taxon>
        <taxon>Gunneridae</taxon>
        <taxon>Pentapetalae</taxon>
        <taxon>asterids</taxon>
        <taxon>lamiids</taxon>
        <taxon>Solanales</taxon>
        <taxon>Solanaceae</taxon>
        <taxon>Solanoideae</taxon>
        <taxon>Solaneae</taxon>
        <taxon>Solanum</taxon>
    </lineage>
</organism>
<dbReference type="AlphaFoldDB" id="A0AAN8TUR3"/>
<dbReference type="PANTHER" id="PTHR37616:SF3">
    <property type="entry name" value="BZIP DOMAIN-CONTAINING PROTEIN"/>
    <property type="match status" value="1"/>
</dbReference>
<accession>A0AAN8TUR3</accession>
<keyword evidence="1" id="KW-1133">Transmembrane helix</keyword>
<evidence type="ECO:0000256" key="1">
    <source>
        <dbReference type="SAM" id="Phobius"/>
    </source>
</evidence>
<reference evidence="2 3" key="1">
    <citation type="submission" date="2024-02" db="EMBL/GenBank/DDBJ databases">
        <title>de novo genome assembly of Solanum bulbocastanum strain 11H21.</title>
        <authorList>
            <person name="Hosaka A.J."/>
        </authorList>
    </citation>
    <scope>NUCLEOTIDE SEQUENCE [LARGE SCALE GENOMIC DNA]</scope>
    <source>
        <tissue evidence="2">Young leaves</tissue>
    </source>
</reference>
<sequence length="180" mass="20011">MLRRYSIKLEYFIQHLNANISYEMAKNVTVKAQLGATGVPPQVPPPPGMYPHPPLMDVIIQPYMMKPQGLQVSLVPIPKLKPRAVLLVPKSSKKVEKKKSWVKTKKDSSFSFLGVLFLMLLFGGLVPLLKVRYGGLIILENTVENIIAHFVDIESVLPSEKAMASHGSAYKKNAEARMAS</sequence>
<keyword evidence="1" id="KW-0472">Membrane</keyword>
<keyword evidence="1" id="KW-0812">Transmembrane</keyword>
<feature type="transmembrane region" description="Helical" evidence="1">
    <location>
        <begin position="109"/>
        <end position="129"/>
    </location>
</feature>
<dbReference type="PANTHER" id="PTHR37616">
    <property type="entry name" value="BZIP TRANSCRIPTION FACTOR 60-LIKE"/>
    <property type="match status" value="1"/>
</dbReference>
<gene>
    <name evidence="2" type="ORF">RDI58_010977</name>
</gene>
<evidence type="ECO:0000313" key="3">
    <source>
        <dbReference type="Proteomes" id="UP001371456"/>
    </source>
</evidence>
<dbReference type="Proteomes" id="UP001371456">
    <property type="component" value="Unassembled WGS sequence"/>
</dbReference>